<comment type="caution">
    <text evidence="4">The sequence shown here is derived from an EMBL/GenBank/DDBJ whole genome shotgun (WGS) entry which is preliminary data.</text>
</comment>
<accession>A0ABQ5V591</accession>
<dbReference type="Gene3D" id="1.10.3580.10">
    <property type="entry name" value="ATP12 ATPase"/>
    <property type="match status" value="1"/>
</dbReference>
<keyword evidence="2" id="KW-0809">Transit peptide</keyword>
<comment type="similarity">
    <text evidence="1">Belongs to the ATP12 family.</text>
</comment>
<dbReference type="InterPro" id="IPR042272">
    <property type="entry name" value="ATP12_ATP_synth-F1-assembly_N"/>
</dbReference>
<evidence type="ECO:0000256" key="2">
    <source>
        <dbReference type="ARBA" id="ARBA00022946"/>
    </source>
</evidence>
<dbReference type="EMBL" id="BSNK01000001">
    <property type="protein sequence ID" value="GLQ22633.1"/>
    <property type="molecule type" value="Genomic_DNA"/>
</dbReference>
<proteinExistence type="inferred from homology"/>
<dbReference type="SUPFAM" id="SSF160909">
    <property type="entry name" value="ATP12-like"/>
    <property type="match status" value="1"/>
</dbReference>
<dbReference type="Proteomes" id="UP001161391">
    <property type="component" value="Unassembled WGS sequence"/>
</dbReference>
<reference evidence="4" key="1">
    <citation type="journal article" date="2014" name="Int. J. Syst. Evol. Microbiol.">
        <title>Complete genome of a new Firmicutes species belonging to the dominant human colonic microbiota ('Ruminococcus bicirculans') reveals two chromosomes and a selective capacity to utilize plant glucans.</title>
        <authorList>
            <consortium name="NISC Comparative Sequencing Program"/>
            <person name="Wegmann U."/>
            <person name="Louis P."/>
            <person name="Goesmann A."/>
            <person name="Henrissat B."/>
            <person name="Duncan S.H."/>
            <person name="Flint H.J."/>
        </authorList>
    </citation>
    <scope>NUCLEOTIDE SEQUENCE</scope>
    <source>
        <strain evidence="4">NBRC 108219</strain>
    </source>
</reference>
<dbReference type="RefSeq" id="WP_284387162.1">
    <property type="nucleotide sequence ID" value="NZ_BSNK01000001.1"/>
</dbReference>
<dbReference type="InterPro" id="IPR023335">
    <property type="entry name" value="ATP12_ortho_dom_sf"/>
</dbReference>
<dbReference type="InterPro" id="IPR011419">
    <property type="entry name" value="ATP12_ATP_synth-F1-assembly"/>
</dbReference>
<organism evidence="4 5">
    <name type="scientific">Algimonas ampicilliniresistens</name>
    <dbReference type="NCBI Taxonomy" id="1298735"/>
    <lineage>
        <taxon>Bacteria</taxon>
        <taxon>Pseudomonadati</taxon>
        <taxon>Pseudomonadota</taxon>
        <taxon>Alphaproteobacteria</taxon>
        <taxon>Maricaulales</taxon>
        <taxon>Robiginitomaculaceae</taxon>
        <taxon>Algimonas</taxon>
    </lineage>
</organism>
<evidence type="ECO:0000256" key="3">
    <source>
        <dbReference type="ARBA" id="ARBA00023186"/>
    </source>
</evidence>
<evidence type="ECO:0000313" key="4">
    <source>
        <dbReference type="EMBL" id="GLQ22633.1"/>
    </source>
</evidence>
<name>A0ABQ5V591_9PROT</name>
<protein>
    <submittedName>
        <fullName evidence="4">ATPase</fullName>
    </submittedName>
</protein>
<keyword evidence="5" id="KW-1185">Reference proteome</keyword>
<evidence type="ECO:0000313" key="5">
    <source>
        <dbReference type="Proteomes" id="UP001161391"/>
    </source>
</evidence>
<evidence type="ECO:0000256" key="1">
    <source>
        <dbReference type="ARBA" id="ARBA00008231"/>
    </source>
</evidence>
<dbReference type="Pfam" id="PF07542">
    <property type="entry name" value="ATP12"/>
    <property type="match status" value="1"/>
</dbReference>
<keyword evidence="3" id="KW-0143">Chaperone</keyword>
<sequence length="236" mass="26026">MAKRFYTDVTVDHDADGHFVRLDGRELKTPGKQPIRVPHAAIAAQIKAEWSAVPQAIDGDIDPTVMPVTRLANVASEGVSQRRDELIAEARKYAGSDLLSYRAPDPQDFVARQAAAWNPWLDWARARGVALETTDSIRAIEQDPTSLDAVADYATPLSDFALTLFVHLVAVYGSAVLAMAVTDGALDPAEAFDLSRIDELYRSEIWGVDEDDERVRLALRTETETLGKLAIYFKTI</sequence>
<dbReference type="Gene3D" id="3.30.2180.10">
    <property type="entry name" value="ATP12-like"/>
    <property type="match status" value="1"/>
</dbReference>
<gene>
    <name evidence="4" type="ORF">GCM10007853_05070</name>
</gene>
<dbReference type="PANTHER" id="PTHR21013">
    <property type="entry name" value="ATP SYNTHASE MITOCHONDRIAL F1 COMPLEX ASSEMBLY FACTOR 2/ATP12 PROTEIN, MITOCHONDRIAL PRECURSOR"/>
    <property type="match status" value="1"/>
</dbReference>
<reference evidence="4" key="2">
    <citation type="submission" date="2023-01" db="EMBL/GenBank/DDBJ databases">
        <title>Draft genome sequence of Algimonas ampicilliniresistens strain NBRC 108219.</title>
        <authorList>
            <person name="Sun Q."/>
            <person name="Mori K."/>
        </authorList>
    </citation>
    <scope>NUCLEOTIDE SEQUENCE</scope>
    <source>
        <strain evidence="4">NBRC 108219</strain>
    </source>
</reference>
<dbReference type="PANTHER" id="PTHR21013:SF10">
    <property type="entry name" value="ATP SYNTHASE MITOCHONDRIAL F1 COMPLEX ASSEMBLY FACTOR 2"/>
    <property type="match status" value="1"/>
</dbReference>